<dbReference type="Gene3D" id="3.40.50.300">
    <property type="entry name" value="P-loop containing nucleotide triphosphate hydrolases"/>
    <property type="match status" value="1"/>
</dbReference>
<dbReference type="Proteomes" id="UP001465976">
    <property type="component" value="Unassembled WGS sequence"/>
</dbReference>
<evidence type="ECO:0000313" key="2">
    <source>
        <dbReference type="Proteomes" id="UP001465976"/>
    </source>
</evidence>
<gene>
    <name evidence="1" type="ORF">V5O48_016265</name>
</gene>
<proteinExistence type="predicted"/>
<comment type="caution">
    <text evidence="1">The sequence shown here is derived from an EMBL/GenBank/DDBJ whole genome shotgun (WGS) entry which is preliminary data.</text>
</comment>
<dbReference type="PANTHER" id="PTHR48312">
    <property type="match status" value="1"/>
</dbReference>
<dbReference type="EMBL" id="JBAHYK010002132">
    <property type="protein sequence ID" value="KAL0565754.1"/>
    <property type="molecule type" value="Genomic_DNA"/>
</dbReference>
<reference evidence="1 2" key="1">
    <citation type="submission" date="2024-02" db="EMBL/GenBank/DDBJ databases">
        <title>A draft genome for the cacao thread blight pathogen Marasmius crinis-equi.</title>
        <authorList>
            <person name="Cohen S.P."/>
            <person name="Baruah I.K."/>
            <person name="Amoako-Attah I."/>
            <person name="Bukari Y."/>
            <person name="Meinhardt L.W."/>
            <person name="Bailey B.A."/>
        </authorList>
    </citation>
    <scope>NUCLEOTIDE SEQUENCE [LARGE SCALE GENOMIC DNA]</scope>
    <source>
        <strain evidence="1 2">GH-76</strain>
    </source>
</reference>
<evidence type="ECO:0008006" key="3">
    <source>
        <dbReference type="Google" id="ProtNLM"/>
    </source>
</evidence>
<evidence type="ECO:0000313" key="1">
    <source>
        <dbReference type="EMBL" id="KAL0565754.1"/>
    </source>
</evidence>
<protein>
    <recommendedName>
        <fullName evidence="3">Sulfotransferase</fullName>
    </recommendedName>
</protein>
<dbReference type="Pfam" id="PF13469">
    <property type="entry name" value="Sulfotransfer_3"/>
    <property type="match status" value="1"/>
</dbReference>
<dbReference type="InterPro" id="IPR027417">
    <property type="entry name" value="P-loop_NTPase"/>
</dbReference>
<sequence length="238" mass="26804">MSSSFINSHISVPGRETKPTPVIVDRMLDLGSDNVDLNSSLQKNLTIHANPTLLPDRFFLSFTPIITIRHPARVIPSYLRSLHSIEGHISDTEFLVAATSFQWERLVFESFKSFEEARATEEGREARAPIVVDGEKLVKDPHGQMKKVCEALGLDEGGIKYSWDPPKMAANTRAAETFFGTFNQSTGVVTDARFVKPLDMQEEVQKWAHEWDESTAAALEKMVASAMEDYEYLFQFSM</sequence>
<organism evidence="1 2">
    <name type="scientific">Marasmius crinis-equi</name>
    <dbReference type="NCBI Taxonomy" id="585013"/>
    <lineage>
        <taxon>Eukaryota</taxon>
        <taxon>Fungi</taxon>
        <taxon>Dikarya</taxon>
        <taxon>Basidiomycota</taxon>
        <taxon>Agaricomycotina</taxon>
        <taxon>Agaricomycetes</taxon>
        <taxon>Agaricomycetidae</taxon>
        <taxon>Agaricales</taxon>
        <taxon>Marasmiineae</taxon>
        <taxon>Marasmiaceae</taxon>
        <taxon>Marasmius</taxon>
    </lineage>
</organism>
<dbReference type="SUPFAM" id="SSF52540">
    <property type="entry name" value="P-loop containing nucleoside triphosphate hydrolases"/>
    <property type="match status" value="1"/>
</dbReference>
<name>A0ABR3ESC7_9AGAR</name>
<dbReference type="PANTHER" id="PTHR48312:SF1">
    <property type="entry name" value="SULFOTRANSFERASE"/>
    <property type="match status" value="1"/>
</dbReference>
<accession>A0ABR3ESC7</accession>
<keyword evidence="2" id="KW-1185">Reference proteome</keyword>